<evidence type="ECO:0000259" key="6">
    <source>
        <dbReference type="SMART" id="SM00382"/>
    </source>
</evidence>
<dbReference type="InterPro" id="IPR027417">
    <property type="entry name" value="P-loop_NTPase"/>
</dbReference>
<sequence>MADFFSNKARAAAAASSSKNATTSKPIETTERAVPWVEKYRPKSLEEVKSQEHATETLRRMVNASNLPHLLCYGPPGNGKTSTILALCRELFGPELMKTRVLELNASDERGLSVIRERVKQFAALHLTNPSSKEYTQKYPCPNFKIVILDEADQLTQDAQGALRRVMEIYSTSTRFALCCNYVSRIIDPIASRCSKFRFKAIGGDQAAARVAEILKAENVNYADGVIERTLKVSDGDLRRAINLLQSAARLVGASAASEKPNASSSGSGSRKNVIREDSDDEMEDVDSTSKPKDQTGTAIRISDIDEIAGTFPPALTDNLIKVLQKGNTRNYNNIANEITDIVASGYAANEVLSALYAKIIVGDEGDIVIAKKGDVARALRKKAALTQTFSEFDKRLIDGVDEHLALLDMSCQLAGVLAA</sequence>
<dbReference type="SMART" id="SM00382">
    <property type="entry name" value="AAA"/>
    <property type="match status" value="1"/>
</dbReference>
<feature type="region of interest" description="Disordered" evidence="5">
    <location>
        <begin position="1"/>
        <end position="30"/>
    </location>
</feature>
<evidence type="ECO:0000256" key="2">
    <source>
        <dbReference type="ARBA" id="ARBA00022705"/>
    </source>
</evidence>
<dbReference type="InterPro" id="IPR003593">
    <property type="entry name" value="AAA+_ATPase"/>
</dbReference>
<dbReference type="InterPro" id="IPR013748">
    <property type="entry name" value="Rep_factorC_C"/>
</dbReference>
<dbReference type="VEuPathDB" id="FungiDB:G647_03083"/>
<evidence type="ECO:0000256" key="5">
    <source>
        <dbReference type="SAM" id="MobiDB-lite"/>
    </source>
</evidence>
<evidence type="ECO:0000256" key="1">
    <source>
        <dbReference type="ARBA" id="ARBA00005378"/>
    </source>
</evidence>
<dbReference type="GO" id="GO:0006271">
    <property type="term" value="P:DNA strand elongation involved in DNA replication"/>
    <property type="evidence" value="ECO:0007669"/>
    <property type="project" value="UniProtKB-ARBA"/>
</dbReference>
<dbReference type="InterPro" id="IPR047854">
    <property type="entry name" value="RFC_lid"/>
</dbReference>
<dbReference type="Gene3D" id="3.40.50.300">
    <property type="entry name" value="P-loop containing nucleotide triphosphate hydrolases"/>
    <property type="match status" value="1"/>
</dbReference>
<dbReference type="GO" id="GO:0016887">
    <property type="term" value="F:ATP hydrolysis activity"/>
    <property type="evidence" value="ECO:0007669"/>
    <property type="project" value="InterPro"/>
</dbReference>
<dbReference type="SUPFAM" id="SSF52540">
    <property type="entry name" value="P-loop containing nucleoside triphosphate hydrolases"/>
    <property type="match status" value="1"/>
</dbReference>
<feature type="compositionally biased region" description="Low complexity" evidence="5">
    <location>
        <begin position="1"/>
        <end position="25"/>
    </location>
</feature>
<evidence type="ECO:0000313" key="8">
    <source>
        <dbReference type="Proteomes" id="UP000030678"/>
    </source>
</evidence>
<dbReference type="RefSeq" id="XP_008725651.1">
    <property type="nucleotide sequence ID" value="XM_008727429.1"/>
</dbReference>
<dbReference type="Pfam" id="PF21960">
    <property type="entry name" value="RCF1-5-like_lid"/>
    <property type="match status" value="1"/>
</dbReference>
<dbReference type="CDD" id="cd00009">
    <property type="entry name" value="AAA"/>
    <property type="match status" value="1"/>
</dbReference>
<feature type="compositionally biased region" description="Polar residues" evidence="5">
    <location>
        <begin position="261"/>
        <end position="271"/>
    </location>
</feature>
<evidence type="ECO:0000256" key="3">
    <source>
        <dbReference type="ARBA" id="ARBA00022741"/>
    </source>
</evidence>
<feature type="domain" description="AAA+ ATPase" evidence="6">
    <location>
        <begin position="66"/>
        <end position="203"/>
    </location>
</feature>
<dbReference type="AlphaFoldDB" id="V9DHZ2"/>
<evidence type="ECO:0000313" key="7">
    <source>
        <dbReference type="EMBL" id="ETI26306.1"/>
    </source>
</evidence>
<dbReference type="GO" id="GO:0005524">
    <property type="term" value="F:ATP binding"/>
    <property type="evidence" value="ECO:0007669"/>
    <property type="project" value="UniProtKB-KW"/>
</dbReference>
<dbReference type="Pfam" id="PF00004">
    <property type="entry name" value="AAA"/>
    <property type="match status" value="1"/>
</dbReference>
<feature type="compositionally biased region" description="Acidic residues" evidence="5">
    <location>
        <begin position="278"/>
        <end position="287"/>
    </location>
</feature>
<dbReference type="Proteomes" id="UP000030678">
    <property type="component" value="Unassembled WGS sequence"/>
</dbReference>
<dbReference type="GO" id="GO:0005663">
    <property type="term" value="C:DNA replication factor C complex"/>
    <property type="evidence" value="ECO:0007669"/>
    <property type="project" value="TreeGrafter"/>
</dbReference>
<comment type="similarity">
    <text evidence="1">Belongs to the activator 1 small subunits family.</text>
</comment>
<dbReference type="Gene3D" id="1.10.8.60">
    <property type="match status" value="1"/>
</dbReference>
<dbReference type="HOGENOM" id="CLU_042324_1_0_1"/>
<dbReference type="GeneID" id="19981576"/>
<dbReference type="CDD" id="cd18140">
    <property type="entry name" value="HLD_clamp_RFC"/>
    <property type="match status" value="1"/>
</dbReference>
<dbReference type="PANTHER" id="PTHR11669:SF20">
    <property type="entry name" value="REPLICATION FACTOR C SUBUNIT 4"/>
    <property type="match status" value="1"/>
</dbReference>
<dbReference type="GO" id="GO:0003677">
    <property type="term" value="F:DNA binding"/>
    <property type="evidence" value="ECO:0007669"/>
    <property type="project" value="InterPro"/>
</dbReference>
<dbReference type="InterPro" id="IPR008921">
    <property type="entry name" value="DNA_pol3_clamp-load_cplx_C"/>
</dbReference>
<organism evidence="7 8">
    <name type="scientific">Cladophialophora carrionii CBS 160.54</name>
    <dbReference type="NCBI Taxonomy" id="1279043"/>
    <lineage>
        <taxon>Eukaryota</taxon>
        <taxon>Fungi</taxon>
        <taxon>Dikarya</taxon>
        <taxon>Ascomycota</taxon>
        <taxon>Pezizomycotina</taxon>
        <taxon>Eurotiomycetes</taxon>
        <taxon>Chaetothyriomycetidae</taxon>
        <taxon>Chaetothyriales</taxon>
        <taxon>Herpotrichiellaceae</taxon>
        <taxon>Cladophialophora</taxon>
    </lineage>
</organism>
<feature type="region of interest" description="Disordered" evidence="5">
    <location>
        <begin position="256"/>
        <end position="297"/>
    </location>
</feature>
<dbReference type="GO" id="GO:0005634">
    <property type="term" value="C:nucleus"/>
    <property type="evidence" value="ECO:0007669"/>
    <property type="project" value="TreeGrafter"/>
</dbReference>
<dbReference type="Gene3D" id="1.20.272.10">
    <property type="match status" value="1"/>
</dbReference>
<keyword evidence="3" id="KW-0547">Nucleotide-binding</keyword>
<gene>
    <name evidence="7" type="ORF">G647_03083</name>
</gene>
<keyword evidence="2" id="KW-0235">DNA replication</keyword>
<dbReference type="GO" id="GO:0006281">
    <property type="term" value="P:DNA repair"/>
    <property type="evidence" value="ECO:0007669"/>
    <property type="project" value="TreeGrafter"/>
</dbReference>
<dbReference type="InterPro" id="IPR050238">
    <property type="entry name" value="DNA_Rep/Repair_Clamp_Loader"/>
</dbReference>
<evidence type="ECO:0000256" key="4">
    <source>
        <dbReference type="ARBA" id="ARBA00022840"/>
    </source>
</evidence>
<keyword evidence="4" id="KW-0067">ATP-binding</keyword>
<proteinExistence type="inferred from homology"/>
<dbReference type="PANTHER" id="PTHR11669">
    <property type="entry name" value="REPLICATION FACTOR C / DNA POLYMERASE III GAMMA-TAU SUBUNIT"/>
    <property type="match status" value="1"/>
</dbReference>
<dbReference type="OrthoDB" id="4199794at2759"/>
<reference evidence="7 8" key="1">
    <citation type="submission" date="2013-03" db="EMBL/GenBank/DDBJ databases">
        <title>The Genome Sequence of Cladophialophora carrionii CBS 160.54.</title>
        <authorList>
            <consortium name="The Broad Institute Genomics Platform"/>
            <person name="Cuomo C."/>
            <person name="de Hoog S."/>
            <person name="Gorbushina A."/>
            <person name="Walker B."/>
            <person name="Young S.K."/>
            <person name="Zeng Q."/>
            <person name="Gargeya S."/>
            <person name="Fitzgerald M."/>
            <person name="Haas B."/>
            <person name="Abouelleil A."/>
            <person name="Allen A.W."/>
            <person name="Alvarado L."/>
            <person name="Arachchi H.M."/>
            <person name="Berlin A.M."/>
            <person name="Chapman S.B."/>
            <person name="Gainer-Dewar J."/>
            <person name="Goldberg J."/>
            <person name="Griggs A."/>
            <person name="Gujja S."/>
            <person name="Hansen M."/>
            <person name="Howarth C."/>
            <person name="Imamovic A."/>
            <person name="Ireland A."/>
            <person name="Larimer J."/>
            <person name="McCowan C."/>
            <person name="Murphy C."/>
            <person name="Pearson M."/>
            <person name="Poon T.W."/>
            <person name="Priest M."/>
            <person name="Roberts A."/>
            <person name="Saif S."/>
            <person name="Shea T."/>
            <person name="Sisk P."/>
            <person name="Sykes S."/>
            <person name="Wortman J."/>
            <person name="Nusbaum C."/>
            <person name="Birren B."/>
        </authorList>
    </citation>
    <scope>NUCLEOTIDE SEQUENCE [LARGE SCALE GENOMIC DNA]</scope>
    <source>
        <strain evidence="7 8">CBS 160.54</strain>
    </source>
</reference>
<accession>V9DHZ2</accession>
<name>V9DHZ2_9EURO</name>
<dbReference type="FunFam" id="3.40.50.300:FF:000129">
    <property type="entry name" value="Replication factor C subunit 5"/>
    <property type="match status" value="1"/>
</dbReference>
<dbReference type="EMBL" id="KB822703">
    <property type="protein sequence ID" value="ETI26306.1"/>
    <property type="molecule type" value="Genomic_DNA"/>
</dbReference>
<dbReference type="GO" id="GO:0031391">
    <property type="term" value="C:Elg1 RFC-like complex"/>
    <property type="evidence" value="ECO:0007669"/>
    <property type="project" value="UniProtKB-ARBA"/>
</dbReference>
<dbReference type="InterPro" id="IPR003959">
    <property type="entry name" value="ATPase_AAA_core"/>
</dbReference>
<protein>
    <recommendedName>
        <fullName evidence="6">AAA+ ATPase domain-containing protein</fullName>
    </recommendedName>
</protein>
<dbReference type="SUPFAM" id="SSF48019">
    <property type="entry name" value="post-AAA+ oligomerization domain-like"/>
    <property type="match status" value="1"/>
</dbReference>
<dbReference type="GO" id="GO:0003689">
    <property type="term" value="F:DNA clamp loader activity"/>
    <property type="evidence" value="ECO:0007669"/>
    <property type="project" value="TreeGrafter"/>
</dbReference>
<dbReference type="Pfam" id="PF08542">
    <property type="entry name" value="Rep_fac_C"/>
    <property type="match status" value="1"/>
</dbReference>